<keyword evidence="12" id="KW-1185">Reference proteome</keyword>
<evidence type="ECO:0000256" key="1">
    <source>
        <dbReference type="ARBA" id="ARBA00004651"/>
    </source>
</evidence>
<dbReference type="InterPro" id="IPR017452">
    <property type="entry name" value="GPCR_Rhodpsn_7TM"/>
</dbReference>
<keyword evidence="8 13" id="KW-0675">Receptor</keyword>
<dbReference type="RefSeq" id="XP_003739144.1">
    <property type="nucleotide sequence ID" value="XM_003739096.1"/>
</dbReference>
<accession>A0AAJ6VV61</accession>
<dbReference type="Gene3D" id="1.20.1070.10">
    <property type="entry name" value="Rhodopsin 7-helix transmembrane proteins"/>
    <property type="match status" value="1"/>
</dbReference>
<evidence type="ECO:0000256" key="2">
    <source>
        <dbReference type="ARBA" id="ARBA00010663"/>
    </source>
</evidence>
<feature type="transmembrane region" description="Helical" evidence="10">
    <location>
        <begin position="182"/>
        <end position="209"/>
    </location>
</feature>
<evidence type="ECO:0000256" key="6">
    <source>
        <dbReference type="ARBA" id="ARBA00023040"/>
    </source>
</evidence>
<evidence type="ECO:0000256" key="5">
    <source>
        <dbReference type="ARBA" id="ARBA00022989"/>
    </source>
</evidence>
<dbReference type="GO" id="GO:0004930">
    <property type="term" value="F:G protein-coupled receptor activity"/>
    <property type="evidence" value="ECO:0007669"/>
    <property type="project" value="UniProtKB-KW"/>
</dbReference>
<dbReference type="KEGG" id="goe:100904930"/>
<evidence type="ECO:0000256" key="4">
    <source>
        <dbReference type="ARBA" id="ARBA00022692"/>
    </source>
</evidence>
<evidence type="ECO:0000256" key="9">
    <source>
        <dbReference type="ARBA" id="ARBA00023224"/>
    </source>
</evidence>
<evidence type="ECO:0000256" key="8">
    <source>
        <dbReference type="ARBA" id="ARBA00023170"/>
    </source>
</evidence>
<evidence type="ECO:0000313" key="12">
    <source>
        <dbReference type="Proteomes" id="UP000694867"/>
    </source>
</evidence>
<dbReference type="GO" id="GO:0005886">
    <property type="term" value="C:plasma membrane"/>
    <property type="evidence" value="ECO:0007669"/>
    <property type="project" value="UniProtKB-SubCell"/>
</dbReference>
<dbReference type="AlphaFoldDB" id="A0AAJ6VV61"/>
<dbReference type="PANTHER" id="PTHR22752">
    <property type="entry name" value="G PROTEIN-COUPLED RECEPTOR"/>
    <property type="match status" value="1"/>
</dbReference>
<keyword evidence="9" id="KW-0807">Transducer</keyword>
<dbReference type="CDD" id="cd00637">
    <property type="entry name" value="7tm_classA_rhodopsin-like"/>
    <property type="match status" value="1"/>
</dbReference>
<evidence type="ECO:0000313" key="13">
    <source>
        <dbReference type="RefSeq" id="XP_003739144.1"/>
    </source>
</evidence>
<keyword evidence="4 10" id="KW-0812">Transmembrane</keyword>
<dbReference type="Proteomes" id="UP000694867">
    <property type="component" value="Unplaced"/>
</dbReference>
<feature type="transmembrane region" description="Helical" evidence="10">
    <location>
        <begin position="243"/>
        <end position="264"/>
    </location>
</feature>
<feature type="transmembrane region" description="Helical" evidence="10">
    <location>
        <begin position="284"/>
        <end position="304"/>
    </location>
</feature>
<dbReference type="Pfam" id="PF00001">
    <property type="entry name" value="7tm_1"/>
    <property type="match status" value="1"/>
</dbReference>
<dbReference type="PROSITE" id="PS50262">
    <property type="entry name" value="G_PROTEIN_RECEP_F1_2"/>
    <property type="match status" value="1"/>
</dbReference>
<gene>
    <name evidence="13" type="primary">LOC100904930</name>
</gene>
<evidence type="ECO:0000256" key="3">
    <source>
        <dbReference type="ARBA" id="ARBA00022475"/>
    </source>
</evidence>
<organism evidence="12 13">
    <name type="scientific">Galendromus occidentalis</name>
    <name type="common">western predatory mite</name>
    <dbReference type="NCBI Taxonomy" id="34638"/>
    <lineage>
        <taxon>Eukaryota</taxon>
        <taxon>Metazoa</taxon>
        <taxon>Ecdysozoa</taxon>
        <taxon>Arthropoda</taxon>
        <taxon>Chelicerata</taxon>
        <taxon>Arachnida</taxon>
        <taxon>Acari</taxon>
        <taxon>Parasitiformes</taxon>
        <taxon>Mesostigmata</taxon>
        <taxon>Gamasina</taxon>
        <taxon>Phytoseioidea</taxon>
        <taxon>Phytoseiidae</taxon>
        <taxon>Typhlodrominae</taxon>
        <taxon>Galendromus</taxon>
    </lineage>
</organism>
<protein>
    <submittedName>
        <fullName evidence="13">Melatonin receptor type 1B-B</fullName>
    </submittedName>
</protein>
<feature type="transmembrane region" description="Helical" evidence="10">
    <location>
        <begin position="12"/>
        <end position="37"/>
    </location>
</feature>
<dbReference type="SUPFAM" id="SSF81321">
    <property type="entry name" value="Family A G protein-coupled receptor-like"/>
    <property type="match status" value="1"/>
</dbReference>
<keyword evidence="6" id="KW-0297">G-protein coupled receptor</keyword>
<dbReference type="InterPro" id="IPR000276">
    <property type="entry name" value="GPCR_Rhodpsn"/>
</dbReference>
<dbReference type="PRINTS" id="PR00237">
    <property type="entry name" value="GPCRRHODOPSN"/>
</dbReference>
<feature type="transmembrane region" description="Helical" evidence="10">
    <location>
        <begin position="87"/>
        <end position="107"/>
    </location>
</feature>
<reference evidence="13" key="1">
    <citation type="submission" date="2025-08" db="UniProtKB">
        <authorList>
            <consortium name="RefSeq"/>
        </authorList>
    </citation>
    <scope>IDENTIFICATION</scope>
</reference>
<keyword evidence="7 10" id="KW-0472">Membrane</keyword>
<feature type="transmembrane region" description="Helical" evidence="10">
    <location>
        <begin position="49"/>
        <end position="67"/>
    </location>
</feature>
<feature type="transmembrane region" description="Helical" evidence="10">
    <location>
        <begin position="128"/>
        <end position="152"/>
    </location>
</feature>
<comment type="similarity">
    <text evidence="2">Belongs to the G-protein coupled receptor 1 family.</text>
</comment>
<comment type="subcellular location">
    <subcellularLocation>
        <location evidence="1">Cell membrane</location>
        <topology evidence="1">Multi-pass membrane protein</topology>
    </subcellularLocation>
</comment>
<feature type="domain" description="G-protein coupled receptors family 1 profile" evidence="11">
    <location>
        <begin position="28"/>
        <end position="301"/>
    </location>
</feature>
<evidence type="ECO:0000259" key="11">
    <source>
        <dbReference type="PROSITE" id="PS50262"/>
    </source>
</evidence>
<sequence>MSEVTAEDRIHPAILILLTLLTLSTLVSNSFLLLVTVSCQQLRRSVDHLAVINLSLNGILASILVMTPSLANLYGHTNTVGAFCEPLGFFTSLLLFNSVITSLVITTERFVQVAWPMAPRGDRRSSELTLRAAISILVVWMVSLAIAVVPLASLGPPSFGFDPESMHCWHKLHDQQPSSRSYIIGALLLGIIFPTIGILSIHILVYRVARRVEQCEKSRRALIPIPSSLQAARRIIFSKAAKTLLFAATIFVSFIMPETLVQLFTVILSSRGESYSSSSKTYRIASLWLSFLGYVLNPMLYGLLNRNLRKQAICLLKISPSGSPRSPFIIALLRRSATFRSSNSNLSRLSVSPMFGKHTKIRIRKFGSLPQLSHLNTVTDSPSPDTISLPSQNGIALEGCYLTIQSLPTQLNEGSM</sequence>
<proteinExistence type="inferred from homology"/>
<name>A0AAJ6VV61_9ACAR</name>
<evidence type="ECO:0000256" key="7">
    <source>
        <dbReference type="ARBA" id="ARBA00023136"/>
    </source>
</evidence>
<evidence type="ECO:0000256" key="10">
    <source>
        <dbReference type="SAM" id="Phobius"/>
    </source>
</evidence>
<dbReference type="GeneID" id="100904930"/>
<keyword evidence="3" id="KW-1003">Cell membrane</keyword>
<keyword evidence="5 10" id="KW-1133">Transmembrane helix</keyword>